<protein>
    <recommendedName>
        <fullName evidence="2">Polymerase/histidinol phosphatase N-terminal domain-containing protein</fullName>
    </recommendedName>
</protein>
<dbReference type="Proteomes" id="UP000215027">
    <property type="component" value="Chromosome I"/>
</dbReference>
<dbReference type="PANTHER" id="PTHR42924:SF3">
    <property type="entry name" value="POLYMERASE_HISTIDINOL PHOSPHATASE N-TERMINAL DOMAIN-CONTAINING PROTEIN"/>
    <property type="match status" value="1"/>
</dbReference>
<reference evidence="3" key="1">
    <citation type="submission" date="2016-01" db="EMBL/GenBank/DDBJ databases">
        <authorList>
            <person name="Mcilroy J.S."/>
            <person name="Karst M S."/>
            <person name="Albertsen M."/>
        </authorList>
    </citation>
    <scope>NUCLEOTIDE SEQUENCE</scope>
    <source>
        <strain evidence="3">Cfx-K</strain>
    </source>
</reference>
<proteinExistence type="predicted"/>
<dbReference type="AlphaFoldDB" id="A0A170PI75"/>
<feature type="region of interest" description="Disordered" evidence="1">
    <location>
        <begin position="1"/>
        <end position="47"/>
    </location>
</feature>
<feature type="domain" description="Polymerase/histidinol phosphatase N-terminal" evidence="2">
    <location>
        <begin position="37"/>
        <end position="131"/>
    </location>
</feature>
<dbReference type="RefSeq" id="WP_197699774.1">
    <property type="nucleotide sequence ID" value="NZ_LN890655.1"/>
</dbReference>
<dbReference type="InterPro" id="IPR016195">
    <property type="entry name" value="Pol/histidinol_Pase-like"/>
</dbReference>
<name>A0A170PI75_9CHLR</name>
<dbReference type="EMBL" id="LN890655">
    <property type="protein sequence ID" value="CUS04687.2"/>
    <property type="molecule type" value="Genomic_DNA"/>
</dbReference>
<sequence>MIQDQGPARRGRPAGASTSTPRQAPKPKRPTPQWRRMDLHLHTPGSNDYQEPRVSYLDILRQAAARGLDIIAITDHNTVAGYAAMQKEVEQLLWLESRGRIDPTEQRLLDDYRRVLDKLLVLPGFEFTATFGFHILGIFPPETPVSYLEHLLLTLRVPPTSLRIGGQTVGATSDVLTAYHVINEAGGIVIAAHANSGNGVMLRGIDFGGQTRIAYTQDANLHALEVTDLEKRGNQTTRRFFDGSKPEYPRPMRCIQGSDAHRLIRESTSSPYLGVGDRVTEVLLEEVSFEALARVLRGNDHSLTRPYRGSAKAIDFVQLAREEGESLVQSFHPTINQRGGHLDNVLHDICAMANTNGGTIYVGLPADPKAKPEGVREPQKAIEALRGTIAKRFSPQPQVVIDSLPTAGTTVVRIAVQPGPDVPYAIDNNLFYVRDEAETTLAVRDEIVRLVAGGLSRREAAPTAQPAQPIAAVAPEPPPTREHRPARPQQANGRSGYEPPRTGVEHVEIEERDGVKYHTLRDLRNGNLINNVTRSSARRLWHYAITQVETAPPDLSAAQWRNNVAVLNRRQKGNMNLYDLAVREGDRVHIYYGVTDGGLSDSMLALIGEAARE</sequence>
<keyword evidence="4" id="KW-1185">Reference proteome</keyword>
<dbReference type="Gene3D" id="3.20.20.140">
    <property type="entry name" value="Metal-dependent hydrolases"/>
    <property type="match status" value="1"/>
</dbReference>
<feature type="compositionally biased region" description="Low complexity" evidence="1">
    <location>
        <begin position="461"/>
        <end position="474"/>
    </location>
</feature>
<dbReference type="SUPFAM" id="SSF89550">
    <property type="entry name" value="PHP domain-like"/>
    <property type="match status" value="1"/>
</dbReference>
<evidence type="ECO:0000259" key="2">
    <source>
        <dbReference type="SMART" id="SM00481"/>
    </source>
</evidence>
<evidence type="ECO:0000313" key="4">
    <source>
        <dbReference type="Proteomes" id="UP000215027"/>
    </source>
</evidence>
<evidence type="ECO:0000256" key="1">
    <source>
        <dbReference type="SAM" id="MobiDB-lite"/>
    </source>
</evidence>
<accession>A0A170PI75</accession>
<dbReference type="SMART" id="SM00481">
    <property type="entry name" value="POLIIIAc"/>
    <property type="match status" value="1"/>
</dbReference>
<evidence type="ECO:0000313" key="3">
    <source>
        <dbReference type="EMBL" id="CUS04687.2"/>
    </source>
</evidence>
<organism evidence="3 4">
    <name type="scientific">Candidatus Promineifilum breve</name>
    <dbReference type="NCBI Taxonomy" id="1806508"/>
    <lineage>
        <taxon>Bacteria</taxon>
        <taxon>Bacillati</taxon>
        <taxon>Chloroflexota</taxon>
        <taxon>Ardenticatenia</taxon>
        <taxon>Candidatus Promineifilales</taxon>
        <taxon>Candidatus Promineifilaceae</taxon>
        <taxon>Candidatus Promineifilum</taxon>
    </lineage>
</organism>
<dbReference type="GO" id="GO:0004534">
    <property type="term" value="F:5'-3' RNA exonuclease activity"/>
    <property type="evidence" value="ECO:0007669"/>
    <property type="project" value="TreeGrafter"/>
</dbReference>
<dbReference type="PANTHER" id="PTHR42924">
    <property type="entry name" value="EXONUCLEASE"/>
    <property type="match status" value="1"/>
</dbReference>
<dbReference type="Gene3D" id="3.30.950.30">
    <property type="entry name" value="Schlafen, AAA domain"/>
    <property type="match status" value="1"/>
</dbReference>
<feature type="region of interest" description="Disordered" evidence="1">
    <location>
        <begin position="458"/>
        <end position="507"/>
    </location>
</feature>
<dbReference type="GO" id="GO:0035312">
    <property type="term" value="F:5'-3' DNA exonuclease activity"/>
    <property type="evidence" value="ECO:0007669"/>
    <property type="project" value="TreeGrafter"/>
</dbReference>
<dbReference type="InterPro" id="IPR038461">
    <property type="entry name" value="Schlafen_AlbA_2_dom_sf"/>
</dbReference>
<dbReference type="InterPro" id="IPR007421">
    <property type="entry name" value="Schlafen_AlbA_2_dom"/>
</dbReference>
<dbReference type="InterPro" id="IPR003141">
    <property type="entry name" value="Pol/His_phosphatase_N"/>
</dbReference>
<gene>
    <name evidence="3" type="ORF">CFX0092_A2809</name>
</gene>
<dbReference type="KEGG" id="pbf:CFX0092_A2809"/>
<dbReference type="Pfam" id="PF04326">
    <property type="entry name" value="SLFN_AlbA_2"/>
    <property type="match status" value="1"/>
</dbReference>
<dbReference type="InterPro" id="IPR052018">
    <property type="entry name" value="PHP_domain"/>
</dbReference>